<evidence type="ECO:0008006" key="6">
    <source>
        <dbReference type="Google" id="ProtNLM"/>
    </source>
</evidence>
<dbReference type="Pfam" id="PF04603">
    <property type="entry name" value="Mog1"/>
    <property type="match status" value="1"/>
</dbReference>
<dbReference type="OrthoDB" id="10255285at2759"/>
<keyword evidence="3" id="KW-0653">Protein transport</keyword>
<dbReference type="PANTHER" id="PTHR15837:SF0">
    <property type="entry name" value="RAN GUANINE NUCLEOTIDE RELEASE FACTOR"/>
    <property type="match status" value="1"/>
</dbReference>
<dbReference type="Gene3D" id="3.40.1000.10">
    <property type="entry name" value="Mog1/PsbP, alpha/beta/alpha sandwich"/>
    <property type="match status" value="1"/>
</dbReference>
<protein>
    <recommendedName>
        <fullName evidence="6">Ran guanine nucleotide release factor</fullName>
    </recommendedName>
</protein>
<evidence type="ECO:0000256" key="3">
    <source>
        <dbReference type="ARBA" id="ARBA00022927"/>
    </source>
</evidence>
<proteinExistence type="inferred from homology"/>
<comment type="similarity">
    <text evidence="1">Belongs to the MOG1 family.</text>
</comment>
<dbReference type="STRING" id="13706.A0A1X2HUJ2"/>
<dbReference type="Proteomes" id="UP000242180">
    <property type="component" value="Unassembled WGS sequence"/>
</dbReference>
<evidence type="ECO:0000313" key="5">
    <source>
        <dbReference type="Proteomes" id="UP000242180"/>
    </source>
</evidence>
<dbReference type="InterPro" id="IPR007681">
    <property type="entry name" value="Mog1"/>
</dbReference>
<dbReference type="AlphaFoldDB" id="A0A1X2HUJ2"/>
<dbReference type="GO" id="GO:0006606">
    <property type="term" value="P:protein import into nucleus"/>
    <property type="evidence" value="ECO:0007669"/>
    <property type="project" value="TreeGrafter"/>
</dbReference>
<dbReference type="OMA" id="ECSSAWM"/>
<accession>A0A1X2HUJ2</accession>
<dbReference type="GO" id="GO:0005085">
    <property type="term" value="F:guanyl-nucleotide exchange factor activity"/>
    <property type="evidence" value="ECO:0007669"/>
    <property type="project" value="TreeGrafter"/>
</dbReference>
<comment type="caution">
    <text evidence="4">The sequence shown here is derived from an EMBL/GenBank/DDBJ whole genome shotgun (WGS) entry which is preliminary data.</text>
</comment>
<evidence type="ECO:0000256" key="1">
    <source>
        <dbReference type="ARBA" id="ARBA00010307"/>
    </source>
</evidence>
<evidence type="ECO:0000256" key="2">
    <source>
        <dbReference type="ARBA" id="ARBA00022448"/>
    </source>
</evidence>
<evidence type="ECO:0000313" key="4">
    <source>
        <dbReference type="EMBL" id="ORZ03191.1"/>
    </source>
</evidence>
<keyword evidence="2" id="KW-0813">Transport</keyword>
<dbReference type="SUPFAM" id="SSF55724">
    <property type="entry name" value="Mog1p/PsbP-like"/>
    <property type="match status" value="1"/>
</dbReference>
<organism evidence="4 5">
    <name type="scientific">Syncephalastrum racemosum</name>
    <name type="common">Filamentous fungus</name>
    <dbReference type="NCBI Taxonomy" id="13706"/>
    <lineage>
        <taxon>Eukaryota</taxon>
        <taxon>Fungi</taxon>
        <taxon>Fungi incertae sedis</taxon>
        <taxon>Mucoromycota</taxon>
        <taxon>Mucoromycotina</taxon>
        <taxon>Mucoromycetes</taxon>
        <taxon>Mucorales</taxon>
        <taxon>Syncephalastraceae</taxon>
        <taxon>Syncephalastrum</taxon>
    </lineage>
</organism>
<reference evidence="4 5" key="1">
    <citation type="submission" date="2016-07" db="EMBL/GenBank/DDBJ databases">
        <title>Pervasive Adenine N6-methylation of Active Genes in Fungi.</title>
        <authorList>
            <consortium name="DOE Joint Genome Institute"/>
            <person name="Mondo S.J."/>
            <person name="Dannebaum R.O."/>
            <person name="Kuo R.C."/>
            <person name="Labutti K."/>
            <person name="Haridas S."/>
            <person name="Kuo A."/>
            <person name="Salamov A."/>
            <person name="Ahrendt S.R."/>
            <person name="Lipzen A."/>
            <person name="Sullivan W."/>
            <person name="Andreopoulos W.B."/>
            <person name="Clum A."/>
            <person name="Lindquist E."/>
            <person name="Daum C."/>
            <person name="Ramamoorthy G.K."/>
            <person name="Gryganskyi A."/>
            <person name="Culley D."/>
            <person name="Magnuson J.K."/>
            <person name="James T.Y."/>
            <person name="O'Malley M.A."/>
            <person name="Stajich J.E."/>
            <person name="Spatafora J.W."/>
            <person name="Visel A."/>
            <person name="Grigoriev I.V."/>
        </authorList>
    </citation>
    <scope>NUCLEOTIDE SEQUENCE [LARGE SCALE GENOMIC DNA]</scope>
    <source>
        <strain evidence="4 5">NRRL 2496</strain>
    </source>
</reference>
<dbReference type="InterPro" id="IPR016123">
    <property type="entry name" value="Mog1/PsbP_a/b/a-sand"/>
</dbReference>
<dbReference type="GO" id="GO:0005634">
    <property type="term" value="C:nucleus"/>
    <property type="evidence" value="ECO:0007669"/>
    <property type="project" value="TreeGrafter"/>
</dbReference>
<dbReference type="PANTHER" id="PTHR15837">
    <property type="entry name" value="RAN GUANINE NUCLEOTIDE RELEASE FACTOR"/>
    <property type="match status" value="1"/>
</dbReference>
<sequence length="219" mass="24489">MNLHDLVYLSREDLIPTLRGTRRPVFFLGTMNLKSRNLYGGAIVCPVKDTFADASEFRQIPDNQEVFVDTETQQSLVVELLEQVEAENEAIPTYHFQQLAEDNEAIAAEIDRVELRDPVLATPMLPPNTIVYVLQGKQQIAKFNESKVQASNTVEMVLAVVRLTQVQTDLVISINAPVAVASQSSEAIDVSPPVTLTDVHNEMDALLRELQIKDWQLFG</sequence>
<name>A0A1X2HUJ2_SYNRA</name>
<dbReference type="EMBL" id="MCGN01000001">
    <property type="protein sequence ID" value="ORZ03191.1"/>
    <property type="molecule type" value="Genomic_DNA"/>
</dbReference>
<dbReference type="InParanoid" id="A0A1X2HUJ2"/>
<keyword evidence="5" id="KW-1185">Reference proteome</keyword>
<dbReference type="FunCoup" id="A0A1X2HUJ2">
    <property type="interactions" value="384"/>
</dbReference>
<dbReference type="GO" id="GO:0031267">
    <property type="term" value="F:small GTPase binding"/>
    <property type="evidence" value="ECO:0007669"/>
    <property type="project" value="TreeGrafter"/>
</dbReference>
<gene>
    <name evidence="4" type="ORF">BCR43DRAFT_482893</name>
</gene>